<feature type="region of interest" description="Disordered" evidence="1">
    <location>
        <begin position="201"/>
        <end position="221"/>
    </location>
</feature>
<protein>
    <submittedName>
        <fullName evidence="2">Uncharacterized protein</fullName>
    </submittedName>
</protein>
<evidence type="ECO:0000256" key="1">
    <source>
        <dbReference type="SAM" id="MobiDB-lite"/>
    </source>
</evidence>
<reference evidence="2" key="1">
    <citation type="journal article" date="2023" name="Mol. Phylogenet. Evol.">
        <title>Genome-scale phylogeny and comparative genomics of the fungal order Sordariales.</title>
        <authorList>
            <person name="Hensen N."/>
            <person name="Bonometti L."/>
            <person name="Westerberg I."/>
            <person name="Brannstrom I.O."/>
            <person name="Guillou S."/>
            <person name="Cros-Aarteil S."/>
            <person name="Calhoun S."/>
            <person name="Haridas S."/>
            <person name="Kuo A."/>
            <person name="Mondo S."/>
            <person name="Pangilinan J."/>
            <person name="Riley R."/>
            <person name="LaButti K."/>
            <person name="Andreopoulos B."/>
            <person name="Lipzen A."/>
            <person name="Chen C."/>
            <person name="Yan M."/>
            <person name="Daum C."/>
            <person name="Ng V."/>
            <person name="Clum A."/>
            <person name="Steindorff A."/>
            <person name="Ohm R.A."/>
            <person name="Martin F."/>
            <person name="Silar P."/>
            <person name="Natvig D.O."/>
            <person name="Lalanne C."/>
            <person name="Gautier V."/>
            <person name="Ament-Velasquez S.L."/>
            <person name="Kruys A."/>
            <person name="Hutchinson M.I."/>
            <person name="Powell A.J."/>
            <person name="Barry K."/>
            <person name="Miller A.N."/>
            <person name="Grigoriev I.V."/>
            <person name="Debuchy R."/>
            <person name="Gladieux P."/>
            <person name="Hiltunen Thoren M."/>
            <person name="Johannesson H."/>
        </authorList>
    </citation>
    <scope>NUCLEOTIDE SEQUENCE</scope>
    <source>
        <strain evidence="2">CBS 892.96</strain>
    </source>
</reference>
<dbReference type="Proteomes" id="UP001302321">
    <property type="component" value="Unassembled WGS sequence"/>
</dbReference>
<feature type="compositionally biased region" description="Low complexity" evidence="1">
    <location>
        <begin position="201"/>
        <end position="210"/>
    </location>
</feature>
<dbReference type="AlphaFoldDB" id="A0AAN6W543"/>
<comment type="caution">
    <text evidence="2">The sequence shown here is derived from an EMBL/GenBank/DDBJ whole genome shotgun (WGS) entry which is preliminary data.</text>
</comment>
<gene>
    <name evidence="2" type="ORF">QBC36DRAFT_302800</name>
</gene>
<proteinExistence type="predicted"/>
<reference evidence="2" key="2">
    <citation type="submission" date="2023-05" db="EMBL/GenBank/DDBJ databases">
        <authorList>
            <consortium name="Lawrence Berkeley National Laboratory"/>
            <person name="Steindorff A."/>
            <person name="Hensen N."/>
            <person name="Bonometti L."/>
            <person name="Westerberg I."/>
            <person name="Brannstrom I.O."/>
            <person name="Guillou S."/>
            <person name="Cros-Aarteil S."/>
            <person name="Calhoun S."/>
            <person name="Haridas S."/>
            <person name="Kuo A."/>
            <person name="Mondo S."/>
            <person name="Pangilinan J."/>
            <person name="Riley R."/>
            <person name="Labutti K."/>
            <person name="Andreopoulos B."/>
            <person name="Lipzen A."/>
            <person name="Chen C."/>
            <person name="Yanf M."/>
            <person name="Daum C."/>
            <person name="Ng V."/>
            <person name="Clum A."/>
            <person name="Ohm R."/>
            <person name="Martin F."/>
            <person name="Silar P."/>
            <person name="Natvig D."/>
            <person name="Lalanne C."/>
            <person name="Gautier V."/>
            <person name="Ament-Velasquez S.L."/>
            <person name="Kruys A."/>
            <person name="Hutchinson M.I."/>
            <person name="Powell A.J."/>
            <person name="Barry K."/>
            <person name="Miller A.N."/>
            <person name="Grigoriev I.V."/>
            <person name="Debuchy R."/>
            <person name="Gladieux P."/>
            <person name="Thoren M.H."/>
            <person name="Johannesson H."/>
        </authorList>
    </citation>
    <scope>NUCLEOTIDE SEQUENCE</scope>
    <source>
        <strain evidence="2">CBS 892.96</strain>
    </source>
</reference>
<accession>A0AAN6W543</accession>
<organism evidence="2 3">
    <name type="scientific">Triangularia setosa</name>
    <dbReference type="NCBI Taxonomy" id="2587417"/>
    <lineage>
        <taxon>Eukaryota</taxon>
        <taxon>Fungi</taxon>
        <taxon>Dikarya</taxon>
        <taxon>Ascomycota</taxon>
        <taxon>Pezizomycotina</taxon>
        <taxon>Sordariomycetes</taxon>
        <taxon>Sordariomycetidae</taxon>
        <taxon>Sordariales</taxon>
        <taxon>Podosporaceae</taxon>
        <taxon>Triangularia</taxon>
    </lineage>
</organism>
<sequence length="350" mass="38341">MGIGSLLDEIESGGIIRSYRDHEDLAYKKPVTNLAAKEKAEQYHRYCYATGPASCGGHGKPTPLIHPENWVYAPGDTPRPSAIKTTISSTYSNRHRRGTDVVLQTDTANEAVTVVEHGNGKAVGAKANEADNVGDFHHHTPSSWESMNTDEKNADAIKISSRPIKALKKKGDVNSPPKAIQNKPSTSVPAPVVLFPISAQAKATAPTSAKSKPKRKPESLDYRGLKRSRIEIKEKNELVSHSLDDGAATIEARKRAAAVPDTPIKYVEMNLDVQQVQCRRCRETFGSRDEGMAGEGTCSWHSGTFTTNHFTRCTPHGEPHIEERESKYSCCGATTPERPGCRTTIRHTFD</sequence>
<feature type="region of interest" description="Disordered" evidence="1">
    <location>
        <begin position="167"/>
        <end position="186"/>
    </location>
</feature>
<dbReference type="EMBL" id="MU866279">
    <property type="protein sequence ID" value="KAK4174496.1"/>
    <property type="molecule type" value="Genomic_DNA"/>
</dbReference>
<name>A0AAN6W543_9PEZI</name>
<evidence type="ECO:0000313" key="3">
    <source>
        <dbReference type="Proteomes" id="UP001302321"/>
    </source>
</evidence>
<evidence type="ECO:0000313" key="2">
    <source>
        <dbReference type="EMBL" id="KAK4174496.1"/>
    </source>
</evidence>
<keyword evidence="3" id="KW-1185">Reference proteome</keyword>